<sequence length="302" mass="32434">MKEKLFPLFVLLAAMLWGTTGTVQTFAPEESNPVAFGAIRLAIGGLSLLIFVSIKGTLKLSSWTGKEVWIAALCMALYQPLFFSAVYITGVAIGTVVAIGSAPIMAGFGEWIMYRRLPPRKWWLATFFAIAGCSLLFVNEESITVDPIGILMALGAGLTFAIYTIINKPLLAKRSPEEAVAVVFTLGALLISPVLFIFDVSWVMQENGLTTSLFLGVIATGLAYLLFAKGLREITASTAVTLSLAEPLTATILGVFIVGELLTATSWIGVSLLLFSIILLAFSPKKNLVLVQAKANRNHDKA</sequence>
<feature type="transmembrane region" description="Helical" evidence="6">
    <location>
        <begin position="93"/>
        <end position="114"/>
    </location>
</feature>
<evidence type="ECO:0000256" key="4">
    <source>
        <dbReference type="ARBA" id="ARBA00022989"/>
    </source>
</evidence>
<feature type="transmembrane region" description="Helical" evidence="6">
    <location>
        <begin position="179"/>
        <end position="203"/>
    </location>
</feature>
<proteinExistence type="inferred from homology"/>
<dbReference type="RefSeq" id="WP_153738691.1">
    <property type="nucleotide sequence ID" value="NZ_WJNG01000025.1"/>
</dbReference>
<gene>
    <name evidence="8" type="ORF">GH741_20865</name>
</gene>
<dbReference type="Gene3D" id="1.10.3730.20">
    <property type="match status" value="1"/>
</dbReference>
<name>A0A6A8DPT9_9BACI</name>
<dbReference type="InterPro" id="IPR050638">
    <property type="entry name" value="AA-Vitamin_Transporters"/>
</dbReference>
<evidence type="ECO:0000256" key="2">
    <source>
        <dbReference type="ARBA" id="ARBA00007362"/>
    </source>
</evidence>
<dbReference type="PANTHER" id="PTHR32322:SF2">
    <property type="entry name" value="EAMA DOMAIN-CONTAINING PROTEIN"/>
    <property type="match status" value="1"/>
</dbReference>
<feature type="transmembrane region" description="Helical" evidence="6">
    <location>
        <begin position="68"/>
        <end position="87"/>
    </location>
</feature>
<dbReference type="InterPro" id="IPR000620">
    <property type="entry name" value="EamA_dom"/>
</dbReference>
<accession>A0A6A8DPT9</accession>
<dbReference type="EMBL" id="WJNG01000025">
    <property type="protein sequence ID" value="MRH45097.1"/>
    <property type="molecule type" value="Genomic_DNA"/>
</dbReference>
<feature type="transmembrane region" description="Helical" evidence="6">
    <location>
        <begin position="239"/>
        <end position="258"/>
    </location>
</feature>
<feature type="domain" description="EamA" evidence="7">
    <location>
        <begin position="148"/>
        <end position="281"/>
    </location>
</feature>
<dbReference type="Pfam" id="PF00892">
    <property type="entry name" value="EamA"/>
    <property type="match status" value="2"/>
</dbReference>
<dbReference type="GO" id="GO:0016020">
    <property type="term" value="C:membrane"/>
    <property type="evidence" value="ECO:0007669"/>
    <property type="project" value="UniProtKB-SubCell"/>
</dbReference>
<evidence type="ECO:0000256" key="1">
    <source>
        <dbReference type="ARBA" id="ARBA00004127"/>
    </source>
</evidence>
<keyword evidence="9" id="KW-1185">Reference proteome</keyword>
<comment type="caution">
    <text evidence="8">The sequence shown here is derived from an EMBL/GenBank/DDBJ whole genome shotgun (WGS) entry which is preliminary data.</text>
</comment>
<feature type="transmembrane region" description="Helical" evidence="6">
    <location>
        <begin position="264"/>
        <end position="282"/>
    </location>
</feature>
<dbReference type="OrthoDB" id="9787117at2"/>
<feature type="domain" description="EamA" evidence="7">
    <location>
        <begin position="8"/>
        <end position="137"/>
    </location>
</feature>
<protein>
    <submittedName>
        <fullName evidence="8">EamA family transporter</fullName>
    </submittedName>
</protein>
<feature type="transmembrane region" description="Helical" evidence="6">
    <location>
        <begin position="150"/>
        <end position="167"/>
    </location>
</feature>
<keyword evidence="5 6" id="KW-0472">Membrane</keyword>
<keyword evidence="3 6" id="KW-0812">Transmembrane</keyword>
<dbReference type="SUPFAM" id="SSF103481">
    <property type="entry name" value="Multidrug resistance efflux transporter EmrE"/>
    <property type="match status" value="2"/>
</dbReference>
<comment type="subcellular location">
    <subcellularLocation>
        <location evidence="1">Endomembrane system</location>
        <topology evidence="1">Multi-pass membrane protein</topology>
    </subcellularLocation>
</comment>
<dbReference type="InterPro" id="IPR037185">
    <property type="entry name" value="EmrE-like"/>
</dbReference>
<evidence type="ECO:0000256" key="3">
    <source>
        <dbReference type="ARBA" id="ARBA00022692"/>
    </source>
</evidence>
<feature type="transmembrane region" description="Helical" evidence="6">
    <location>
        <begin position="121"/>
        <end position="138"/>
    </location>
</feature>
<evidence type="ECO:0000256" key="5">
    <source>
        <dbReference type="ARBA" id="ARBA00023136"/>
    </source>
</evidence>
<organism evidence="8 9">
    <name type="scientific">Aquibacillus halophilus</name>
    <dbReference type="NCBI Taxonomy" id="930132"/>
    <lineage>
        <taxon>Bacteria</taxon>
        <taxon>Bacillati</taxon>
        <taxon>Bacillota</taxon>
        <taxon>Bacilli</taxon>
        <taxon>Bacillales</taxon>
        <taxon>Bacillaceae</taxon>
        <taxon>Aquibacillus</taxon>
    </lineage>
</organism>
<comment type="similarity">
    <text evidence="2">Belongs to the EamA transporter family.</text>
</comment>
<evidence type="ECO:0000313" key="9">
    <source>
        <dbReference type="Proteomes" id="UP000799092"/>
    </source>
</evidence>
<feature type="transmembrane region" description="Helical" evidence="6">
    <location>
        <begin position="209"/>
        <end position="227"/>
    </location>
</feature>
<reference evidence="8" key="1">
    <citation type="submission" date="2019-11" db="EMBL/GenBank/DDBJ databases">
        <authorList>
            <person name="Li J."/>
        </authorList>
    </citation>
    <scope>NUCLEOTIDE SEQUENCE</scope>
    <source>
        <strain evidence="8">B6B</strain>
    </source>
</reference>
<evidence type="ECO:0000259" key="7">
    <source>
        <dbReference type="Pfam" id="PF00892"/>
    </source>
</evidence>
<feature type="transmembrane region" description="Helical" evidence="6">
    <location>
        <begin position="37"/>
        <end position="56"/>
    </location>
</feature>
<evidence type="ECO:0000313" key="8">
    <source>
        <dbReference type="EMBL" id="MRH45097.1"/>
    </source>
</evidence>
<keyword evidence="4 6" id="KW-1133">Transmembrane helix</keyword>
<evidence type="ECO:0000256" key="6">
    <source>
        <dbReference type="SAM" id="Phobius"/>
    </source>
</evidence>
<dbReference type="AlphaFoldDB" id="A0A6A8DPT9"/>
<dbReference type="PANTHER" id="PTHR32322">
    <property type="entry name" value="INNER MEMBRANE TRANSPORTER"/>
    <property type="match status" value="1"/>
</dbReference>
<dbReference type="Proteomes" id="UP000799092">
    <property type="component" value="Unassembled WGS sequence"/>
</dbReference>